<keyword evidence="13" id="KW-1185">Reference proteome</keyword>
<evidence type="ECO:0000256" key="1">
    <source>
        <dbReference type="ARBA" id="ARBA00004123"/>
    </source>
</evidence>
<evidence type="ECO:0000256" key="2">
    <source>
        <dbReference type="ARBA" id="ARBA00004629"/>
    </source>
</evidence>
<dbReference type="GO" id="GO:0051301">
    <property type="term" value="P:cell division"/>
    <property type="evidence" value="ECO:0007669"/>
    <property type="project" value="UniProtKB-KW"/>
</dbReference>
<dbReference type="PANTHER" id="PTHR15459:SF3">
    <property type="entry name" value="POLYAMINE-MODULATED FACTOR 1"/>
    <property type="match status" value="1"/>
</dbReference>
<dbReference type="Proteomes" id="UP000077266">
    <property type="component" value="Unassembled WGS sequence"/>
</dbReference>
<dbReference type="InParanoid" id="A0A165MZU9"/>
<dbReference type="EMBL" id="KV425904">
    <property type="protein sequence ID" value="KZV99997.1"/>
    <property type="molecule type" value="Genomic_DNA"/>
</dbReference>
<gene>
    <name evidence="12" type="ORF">EXIGLDRAFT_762097</name>
</gene>
<keyword evidence="3" id="KW-0158">Chromosome</keyword>
<evidence type="ECO:0000256" key="4">
    <source>
        <dbReference type="ARBA" id="ARBA00022618"/>
    </source>
</evidence>
<accession>A0A165MZU9</accession>
<evidence type="ECO:0000256" key="9">
    <source>
        <dbReference type="ARBA" id="ARBA00023328"/>
    </source>
</evidence>
<evidence type="ECO:0000313" key="13">
    <source>
        <dbReference type="Proteomes" id="UP000077266"/>
    </source>
</evidence>
<proteinExistence type="predicted"/>
<organism evidence="12 13">
    <name type="scientific">Exidia glandulosa HHB12029</name>
    <dbReference type="NCBI Taxonomy" id="1314781"/>
    <lineage>
        <taxon>Eukaryota</taxon>
        <taxon>Fungi</taxon>
        <taxon>Dikarya</taxon>
        <taxon>Basidiomycota</taxon>
        <taxon>Agaricomycotina</taxon>
        <taxon>Agaricomycetes</taxon>
        <taxon>Auriculariales</taxon>
        <taxon>Exidiaceae</taxon>
        <taxon>Exidia</taxon>
    </lineage>
</organism>
<sequence>MAEASEHTVGKSKRYINFVNAFQHTAQNATTRWTYDDVCACFPSYCAEASEQAAELRVDVGKMMAAQIAEHSQRYLDGYNAGSAIDSLHDAATTAKSRDLNSPPPKDAWRPNLEPRAVVRARIAPLLESEQQRMLQILQELEEENAELAAQLDTNNAAKAEADEAVTKMLDGLDKAVNKWSSLPLADIETWAIDALETQPLHSAWHGQLNAPQTDPQPTA</sequence>
<evidence type="ECO:0000256" key="10">
    <source>
        <dbReference type="SAM" id="Coils"/>
    </source>
</evidence>
<dbReference type="InterPro" id="IPR007128">
    <property type="entry name" value="PMF1/Nnf1"/>
</dbReference>
<evidence type="ECO:0008006" key="14">
    <source>
        <dbReference type="Google" id="ProtNLM"/>
    </source>
</evidence>
<evidence type="ECO:0000256" key="3">
    <source>
        <dbReference type="ARBA" id="ARBA00022454"/>
    </source>
</evidence>
<comment type="subcellular location">
    <subcellularLocation>
        <location evidence="2">Chromosome</location>
        <location evidence="2">Centromere</location>
        <location evidence="2">Kinetochore</location>
    </subcellularLocation>
    <subcellularLocation>
        <location evidence="1">Nucleus</location>
    </subcellularLocation>
</comment>
<keyword evidence="8" id="KW-0131">Cell cycle</keyword>
<dbReference type="GO" id="GO:0005634">
    <property type="term" value="C:nucleus"/>
    <property type="evidence" value="ECO:0007669"/>
    <property type="project" value="UniProtKB-SubCell"/>
</dbReference>
<dbReference type="GO" id="GO:0007059">
    <property type="term" value="P:chromosome segregation"/>
    <property type="evidence" value="ECO:0007669"/>
    <property type="project" value="TreeGrafter"/>
</dbReference>
<evidence type="ECO:0000256" key="11">
    <source>
        <dbReference type="SAM" id="MobiDB-lite"/>
    </source>
</evidence>
<dbReference type="PANTHER" id="PTHR15459">
    <property type="entry name" value="POLYAMINE-MODULATED FACTOR 1"/>
    <property type="match status" value="1"/>
</dbReference>
<reference evidence="12 13" key="1">
    <citation type="journal article" date="2016" name="Mol. Biol. Evol.">
        <title>Comparative Genomics of Early-Diverging Mushroom-Forming Fungi Provides Insights into the Origins of Lignocellulose Decay Capabilities.</title>
        <authorList>
            <person name="Nagy L.G."/>
            <person name="Riley R."/>
            <person name="Tritt A."/>
            <person name="Adam C."/>
            <person name="Daum C."/>
            <person name="Floudas D."/>
            <person name="Sun H."/>
            <person name="Yadav J.S."/>
            <person name="Pangilinan J."/>
            <person name="Larsson K.H."/>
            <person name="Matsuura K."/>
            <person name="Barry K."/>
            <person name="Labutti K."/>
            <person name="Kuo R."/>
            <person name="Ohm R.A."/>
            <person name="Bhattacharya S.S."/>
            <person name="Shirouzu T."/>
            <person name="Yoshinaga Y."/>
            <person name="Martin F.M."/>
            <person name="Grigoriev I.V."/>
            <person name="Hibbett D.S."/>
        </authorList>
    </citation>
    <scope>NUCLEOTIDE SEQUENCE [LARGE SCALE GENOMIC DNA]</scope>
    <source>
        <strain evidence="12 13">HHB12029</strain>
    </source>
</reference>
<evidence type="ECO:0000256" key="7">
    <source>
        <dbReference type="ARBA" id="ARBA00023242"/>
    </source>
</evidence>
<keyword evidence="10" id="KW-0175">Coiled coil</keyword>
<dbReference type="Pfam" id="PF03980">
    <property type="entry name" value="Nnf1"/>
    <property type="match status" value="1"/>
</dbReference>
<keyword evidence="9" id="KW-0137">Centromere</keyword>
<keyword evidence="6" id="KW-0995">Kinetochore</keyword>
<feature type="region of interest" description="Disordered" evidence="11">
    <location>
        <begin position="92"/>
        <end position="111"/>
    </location>
</feature>
<protein>
    <recommendedName>
        <fullName evidence="14">Nnf1-domain-containing protein</fullName>
    </recommendedName>
</protein>
<dbReference type="AlphaFoldDB" id="A0A165MZU9"/>
<name>A0A165MZU9_EXIGL</name>
<dbReference type="GO" id="GO:0000444">
    <property type="term" value="C:MIS12/MIND type complex"/>
    <property type="evidence" value="ECO:0007669"/>
    <property type="project" value="InterPro"/>
</dbReference>
<evidence type="ECO:0000256" key="8">
    <source>
        <dbReference type="ARBA" id="ARBA00023306"/>
    </source>
</evidence>
<feature type="coiled-coil region" evidence="10">
    <location>
        <begin position="124"/>
        <end position="161"/>
    </location>
</feature>
<evidence type="ECO:0000256" key="5">
    <source>
        <dbReference type="ARBA" id="ARBA00022776"/>
    </source>
</evidence>
<keyword evidence="4" id="KW-0132">Cell division</keyword>
<evidence type="ECO:0000256" key="6">
    <source>
        <dbReference type="ARBA" id="ARBA00022838"/>
    </source>
</evidence>
<keyword evidence="5" id="KW-0498">Mitosis</keyword>
<dbReference type="OrthoDB" id="18453at2759"/>
<evidence type="ECO:0000313" key="12">
    <source>
        <dbReference type="EMBL" id="KZV99997.1"/>
    </source>
</evidence>
<keyword evidence="7" id="KW-0539">Nucleus</keyword>